<sequence>MAGYSCILRQSFVIWEIQTVPIVIGEDVNLKCIVPTGACQINNTKQWTGGKGYKLLGLNGYSTDISKYAMKVNKSELSFELIVKQFSEDDANREYTCLCGKEQYTNMLMLNTTDYIRVPLEDNIIVKSYVDDYRMYLNLTIKNVHPLPICTLKYNNKTEILNTSYCKKENNTVYTVAYKSVIYMKEWCQITWLVNCSVGQKSFNTDNKTSNCGTNY</sequence>
<evidence type="ECO:0000313" key="1">
    <source>
        <dbReference type="EMBL" id="VDI28265.1"/>
    </source>
</evidence>
<accession>A0A8B6E1F0</accession>
<organism evidence="1 2">
    <name type="scientific">Mytilus galloprovincialis</name>
    <name type="common">Mediterranean mussel</name>
    <dbReference type="NCBI Taxonomy" id="29158"/>
    <lineage>
        <taxon>Eukaryota</taxon>
        <taxon>Metazoa</taxon>
        <taxon>Spiralia</taxon>
        <taxon>Lophotrochozoa</taxon>
        <taxon>Mollusca</taxon>
        <taxon>Bivalvia</taxon>
        <taxon>Autobranchia</taxon>
        <taxon>Pteriomorphia</taxon>
        <taxon>Mytilida</taxon>
        <taxon>Mytiloidea</taxon>
        <taxon>Mytilidae</taxon>
        <taxon>Mytilinae</taxon>
        <taxon>Mytilus</taxon>
    </lineage>
</organism>
<dbReference type="AlphaFoldDB" id="A0A8B6E1F0"/>
<reference evidence="1" key="1">
    <citation type="submission" date="2018-11" db="EMBL/GenBank/DDBJ databases">
        <authorList>
            <person name="Alioto T."/>
            <person name="Alioto T."/>
        </authorList>
    </citation>
    <scope>NUCLEOTIDE SEQUENCE</scope>
</reference>
<dbReference type="Proteomes" id="UP000596742">
    <property type="component" value="Unassembled WGS sequence"/>
</dbReference>
<dbReference type="EMBL" id="UYJE01004469">
    <property type="protein sequence ID" value="VDI28265.1"/>
    <property type="molecule type" value="Genomic_DNA"/>
</dbReference>
<dbReference type="InterPro" id="IPR013783">
    <property type="entry name" value="Ig-like_fold"/>
</dbReference>
<dbReference type="Gene3D" id="2.60.40.10">
    <property type="entry name" value="Immunoglobulins"/>
    <property type="match status" value="1"/>
</dbReference>
<comment type="caution">
    <text evidence="1">The sequence shown here is derived from an EMBL/GenBank/DDBJ whole genome shotgun (WGS) entry which is preliminary data.</text>
</comment>
<proteinExistence type="predicted"/>
<dbReference type="OrthoDB" id="6131931at2759"/>
<gene>
    <name evidence="1" type="ORF">MGAL_10B075816</name>
</gene>
<name>A0A8B6E1F0_MYTGA</name>
<protein>
    <recommendedName>
        <fullName evidence="3">Ig-like domain-containing protein</fullName>
    </recommendedName>
</protein>
<evidence type="ECO:0000313" key="2">
    <source>
        <dbReference type="Proteomes" id="UP000596742"/>
    </source>
</evidence>
<keyword evidence="2" id="KW-1185">Reference proteome</keyword>
<feature type="non-terminal residue" evidence="1">
    <location>
        <position position="216"/>
    </location>
</feature>
<evidence type="ECO:0008006" key="3">
    <source>
        <dbReference type="Google" id="ProtNLM"/>
    </source>
</evidence>